<evidence type="ECO:0000313" key="1">
    <source>
        <dbReference type="EMBL" id="KAK1293342.1"/>
    </source>
</evidence>
<sequence>MWMSPELRSHRLFSGERARLMVMSPGMMSSIREKTIPLLFITRRSSEDFGRRTNRSSE</sequence>
<dbReference type="EMBL" id="JAUJYO010000017">
    <property type="protein sequence ID" value="KAK1293342.1"/>
    <property type="molecule type" value="Genomic_DNA"/>
</dbReference>
<dbReference type="Proteomes" id="UP001180020">
    <property type="component" value="Unassembled WGS sequence"/>
</dbReference>
<organism evidence="1 2">
    <name type="scientific">Acorus calamus</name>
    <name type="common">Sweet flag</name>
    <dbReference type="NCBI Taxonomy" id="4465"/>
    <lineage>
        <taxon>Eukaryota</taxon>
        <taxon>Viridiplantae</taxon>
        <taxon>Streptophyta</taxon>
        <taxon>Embryophyta</taxon>
        <taxon>Tracheophyta</taxon>
        <taxon>Spermatophyta</taxon>
        <taxon>Magnoliopsida</taxon>
        <taxon>Liliopsida</taxon>
        <taxon>Acoraceae</taxon>
        <taxon>Acorus</taxon>
    </lineage>
</organism>
<keyword evidence="2" id="KW-1185">Reference proteome</keyword>
<reference evidence="1" key="2">
    <citation type="submission" date="2023-06" db="EMBL/GenBank/DDBJ databases">
        <authorList>
            <person name="Ma L."/>
            <person name="Liu K.-W."/>
            <person name="Li Z."/>
            <person name="Hsiao Y.-Y."/>
            <person name="Qi Y."/>
            <person name="Fu T."/>
            <person name="Tang G."/>
            <person name="Zhang D."/>
            <person name="Sun W.-H."/>
            <person name="Liu D.-K."/>
            <person name="Li Y."/>
            <person name="Chen G.-Z."/>
            <person name="Liu X.-D."/>
            <person name="Liao X.-Y."/>
            <person name="Jiang Y.-T."/>
            <person name="Yu X."/>
            <person name="Hao Y."/>
            <person name="Huang J."/>
            <person name="Zhao X.-W."/>
            <person name="Ke S."/>
            <person name="Chen Y.-Y."/>
            <person name="Wu W.-L."/>
            <person name="Hsu J.-L."/>
            <person name="Lin Y.-F."/>
            <person name="Huang M.-D."/>
            <person name="Li C.-Y."/>
            <person name="Huang L."/>
            <person name="Wang Z.-W."/>
            <person name="Zhao X."/>
            <person name="Zhong W.-Y."/>
            <person name="Peng D.-H."/>
            <person name="Ahmad S."/>
            <person name="Lan S."/>
            <person name="Zhang J.-S."/>
            <person name="Tsai W.-C."/>
            <person name="Van De Peer Y."/>
            <person name="Liu Z.-J."/>
        </authorList>
    </citation>
    <scope>NUCLEOTIDE SEQUENCE</scope>
    <source>
        <strain evidence="1">CP</strain>
        <tissue evidence="1">Leaves</tissue>
    </source>
</reference>
<dbReference type="AlphaFoldDB" id="A0AAV9CXP3"/>
<accession>A0AAV9CXP3</accession>
<proteinExistence type="predicted"/>
<name>A0AAV9CXP3_ACOCL</name>
<evidence type="ECO:0000313" key="2">
    <source>
        <dbReference type="Proteomes" id="UP001180020"/>
    </source>
</evidence>
<protein>
    <submittedName>
        <fullName evidence="1">Uncharacterized protein</fullName>
    </submittedName>
</protein>
<gene>
    <name evidence="1" type="ORF">QJS10_CPB17g00627</name>
</gene>
<reference evidence="1" key="1">
    <citation type="journal article" date="2023" name="Nat. Commun.">
        <title>Diploid and tetraploid genomes of Acorus and the evolution of monocots.</title>
        <authorList>
            <person name="Ma L."/>
            <person name="Liu K.W."/>
            <person name="Li Z."/>
            <person name="Hsiao Y.Y."/>
            <person name="Qi Y."/>
            <person name="Fu T."/>
            <person name="Tang G.D."/>
            <person name="Zhang D."/>
            <person name="Sun W.H."/>
            <person name="Liu D.K."/>
            <person name="Li Y."/>
            <person name="Chen G.Z."/>
            <person name="Liu X.D."/>
            <person name="Liao X.Y."/>
            <person name="Jiang Y.T."/>
            <person name="Yu X."/>
            <person name="Hao Y."/>
            <person name="Huang J."/>
            <person name="Zhao X.W."/>
            <person name="Ke S."/>
            <person name="Chen Y.Y."/>
            <person name="Wu W.L."/>
            <person name="Hsu J.L."/>
            <person name="Lin Y.F."/>
            <person name="Huang M.D."/>
            <person name="Li C.Y."/>
            <person name="Huang L."/>
            <person name="Wang Z.W."/>
            <person name="Zhao X."/>
            <person name="Zhong W.Y."/>
            <person name="Peng D.H."/>
            <person name="Ahmad S."/>
            <person name="Lan S."/>
            <person name="Zhang J.S."/>
            <person name="Tsai W.C."/>
            <person name="Van de Peer Y."/>
            <person name="Liu Z.J."/>
        </authorList>
    </citation>
    <scope>NUCLEOTIDE SEQUENCE</scope>
    <source>
        <strain evidence="1">CP</strain>
    </source>
</reference>
<comment type="caution">
    <text evidence="1">The sequence shown here is derived from an EMBL/GenBank/DDBJ whole genome shotgun (WGS) entry which is preliminary data.</text>
</comment>